<evidence type="ECO:0000313" key="2">
    <source>
        <dbReference type="Proteomes" id="UP000176846"/>
    </source>
</evidence>
<reference evidence="1 2" key="1">
    <citation type="journal article" date="2016" name="Nat. Commun.">
        <title>Thousands of microbial genomes shed light on interconnected biogeochemical processes in an aquifer system.</title>
        <authorList>
            <person name="Anantharaman K."/>
            <person name="Brown C.T."/>
            <person name="Hug L.A."/>
            <person name="Sharon I."/>
            <person name="Castelle C.J."/>
            <person name="Probst A.J."/>
            <person name="Thomas B.C."/>
            <person name="Singh A."/>
            <person name="Wilkins M.J."/>
            <person name="Karaoz U."/>
            <person name="Brodie E.L."/>
            <person name="Williams K.H."/>
            <person name="Hubbard S.S."/>
            <person name="Banfield J.F."/>
        </authorList>
    </citation>
    <scope>NUCLEOTIDE SEQUENCE [LARGE SCALE GENOMIC DNA]</scope>
</reference>
<comment type="caution">
    <text evidence="1">The sequence shown here is derived from an EMBL/GenBank/DDBJ whole genome shotgun (WGS) entry which is preliminary data.</text>
</comment>
<proteinExistence type="predicted"/>
<sequence length="148" mass="17052">MHIEIDQSGKIEDTSHDTVVAYSNGKQKSLLIKAEEKRILQQVFREAGKPHMFAVKTFAVLVYLLVRDDLEEIEQLTIDREYVGYEWLIKQVVLQIVRRRGGALKKEEVMFWSVGKQSRAHVRAIAVYRGNQTPDVVVKAQDVLPYVL</sequence>
<evidence type="ECO:0000313" key="1">
    <source>
        <dbReference type="EMBL" id="OGL80974.1"/>
    </source>
</evidence>
<organism evidence="1 2">
    <name type="scientific">Candidatus Uhrbacteria bacterium RIFCSPLOWO2_01_FULL_47_25</name>
    <dbReference type="NCBI Taxonomy" id="1802402"/>
    <lineage>
        <taxon>Bacteria</taxon>
        <taxon>Candidatus Uhriibacteriota</taxon>
    </lineage>
</organism>
<dbReference type="Proteomes" id="UP000176846">
    <property type="component" value="Unassembled WGS sequence"/>
</dbReference>
<dbReference type="AlphaFoldDB" id="A0A1F7UTC4"/>
<accession>A0A1F7UTC4</accession>
<dbReference type="EMBL" id="MGEK01000036">
    <property type="protein sequence ID" value="OGL80974.1"/>
    <property type="molecule type" value="Genomic_DNA"/>
</dbReference>
<gene>
    <name evidence="1" type="ORF">A2936_02335</name>
</gene>
<protein>
    <submittedName>
        <fullName evidence="1">Uncharacterized protein</fullName>
    </submittedName>
</protein>
<name>A0A1F7UTC4_9BACT</name>